<feature type="transmembrane region" description="Helical" evidence="1">
    <location>
        <begin position="21"/>
        <end position="46"/>
    </location>
</feature>
<accession>A0ABS2NEK4</accession>
<gene>
    <name evidence="2" type="ORF">JOC86_002834</name>
</gene>
<evidence type="ECO:0000256" key="1">
    <source>
        <dbReference type="SAM" id="Phobius"/>
    </source>
</evidence>
<keyword evidence="1" id="KW-0812">Transmembrane</keyword>
<evidence type="ECO:0008006" key="4">
    <source>
        <dbReference type="Google" id="ProtNLM"/>
    </source>
</evidence>
<evidence type="ECO:0000313" key="3">
    <source>
        <dbReference type="Proteomes" id="UP001646157"/>
    </source>
</evidence>
<protein>
    <recommendedName>
        <fullName evidence="4">NERD domain-containing protein</fullName>
    </recommendedName>
</protein>
<proteinExistence type="predicted"/>
<name>A0ABS2NEK4_9BACI</name>
<keyword evidence="1" id="KW-0472">Membrane</keyword>
<dbReference type="EMBL" id="JAFBDZ010000002">
    <property type="protein sequence ID" value="MBM7586292.1"/>
    <property type="molecule type" value="Genomic_DNA"/>
</dbReference>
<reference evidence="2 3" key="1">
    <citation type="submission" date="2021-01" db="EMBL/GenBank/DDBJ databases">
        <title>Genomic Encyclopedia of Type Strains, Phase IV (KMG-IV): sequencing the most valuable type-strain genomes for metagenomic binning, comparative biology and taxonomic classification.</title>
        <authorList>
            <person name="Goeker M."/>
        </authorList>
    </citation>
    <scope>NUCLEOTIDE SEQUENCE [LARGE SCALE GENOMIC DNA]</scope>
    <source>
        <strain evidence="2 3">DSM 24834</strain>
    </source>
</reference>
<keyword evidence="1" id="KW-1133">Transmembrane helix</keyword>
<dbReference type="Proteomes" id="UP001646157">
    <property type="component" value="Unassembled WGS sequence"/>
</dbReference>
<dbReference type="RefSeq" id="WP_205173440.1">
    <property type="nucleotide sequence ID" value="NZ_JAFBDZ010000002.1"/>
</dbReference>
<organism evidence="2 3">
    <name type="scientific">Rossellomorea pakistanensis</name>
    <dbReference type="NCBI Taxonomy" id="992288"/>
    <lineage>
        <taxon>Bacteria</taxon>
        <taxon>Bacillati</taxon>
        <taxon>Bacillota</taxon>
        <taxon>Bacilli</taxon>
        <taxon>Bacillales</taxon>
        <taxon>Bacillaceae</taxon>
        <taxon>Rossellomorea</taxon>
    </lineage>
</organism>
<feature type="transmembrane region" description="Helical" evidence="1">
    <location>
        <begin position="52"/>
        <end position="72"/>
    </location>
</feature>
<evidence type="ECO:0000313" key="2">
    <source>
        <dbReference type="EMBL" id="MBM7586292.1"/>
    </source>
</evidence>
<comment type="caution">
    <text evidence="2">The sequence shown here is derived from an EMBL/GenBank/DDBJ whole genome shotgun (WGS) entry which is preliminary data.</text>
</comment>
<sequence>MIEMQGEGLKFSNQLAGYAKAFHVGLISVLSIVTVGCIGLLLYLLFFHFSSGLPFLLLIPLLIFGFMAVLTYKNYRQYLRYKIINELNNEGYYTFFKDFKSGEEKEDLIPYEQMEKIIIGKTSRYTLNNRKDFKTLYIVGVNIIFVWKKEGSYQFKTFGIENQYDLDQWIEQFQKHNVKIVVTEKNIRYVPEALYKEVFLDSKVDLQPFQKQLEIGHTTYQKMELFISQKEMKNIAENMKRLS</sequence>
<keyword evidence="3" id="KW-1185">Reference proteome</keyword>